<protein>
    <recommendedName>
        <fullName evidence="9">BOS complex subunit NCLN</fullName>
    </recommendedName>
    <alternativeName>
        <fullName evidence="10">Nicalin</fullName>
    </alternativeName>
</protein>
<dbReference type="InterPro" id="IPR016574">
    <property type="entry name" value="Nicalin"/>
</dbReference>
<evidence type="ECO:0000313" key="15">
    <source>
        <dbReference type="Proteomes" id="UP000008227"/>
    </source>
</evidence>
<evidence type="ECO:0000256" key="5">
    <source>
        <dbReference type="ARBA" id="ARBA00022824"/>
    </source>
</evidence>
<dbReference type="AlphaFoldDB" id="A0A5G2RC05"/>
<evidence type="ECO:0000256" key="8">
    <source>
        <dbReference type="ARBA" id="ARBA00023180"/>
    </source>
</evidence>
<dbReference type="InParanoid" id="A0A5G2RC05"/>
<dbReference type="GO" id="GO:0160064">
    <property type="term" value="C:multi-pass translocon complex"/>
    <property type="evidence" value="ECO:0007669"/>
    <property type="project" value="Ensembl"/>
</dbReference>
<dbReference type="VGNC" id="VGNC:90613">
    <property type="gene designation" value="NCLN"/>
</dbReference>
<dbReference type="GO" id="GO:0061635">
    <property type="term" value="P:regulation of protein complex stability"/>
    <property type="evidence" value="ECO:0007669"/>
    <property type="project" value="Ensembl"/>
</dbReference>
<reference evidence="14" key="2">
    <citation type="journal article" date="2020" name="Gigascience">
        <title>An improved pig reference genome sequence to enable pig genetics and genomics research.</title>
        <authorList>
            <person name="Warr A."/>
            <person name="Affara N."/>
            <person name="Aken B."/>
            <person name="Beiki H."/>
            <person name="Bickhart D.M."/>
            <person name="Billis K."/>
            <person name="Chow W."/>
            <person name="Eory L."/>
            <person name="Finlayson H.A."/>
            <person name="Flicek P."/>
            <person name="Giron C.G."/>
            <person name="Griffin D.K."/>
            <person name="Hall R."/>
            <person name="Hannum G."/>
            <person name="Hourlier T."/>
            <person name="Howe K."/>
            <person name="Hume D.A."/>
            <person name="Izuogu O."/>
            <person name="Kim K."/>
            <person name="Koren S."/>
            <person name="Liu H."/>
            <person name="Manchanda N."/>
            <person name="Martin F.J."/>
            <person name="Nonneman D.J."/>
            <person name="O'Connor R.E."/>
            <person name="Phillippy A.M."/>
            <person name="Rohrer G.A."/>
            <person name="Rosen B.D."/>
            <person name="Rund L.A."/>
            <person name="Sargent C.A."/>
            <person name="Schook L.B."/>
            <person name="Schroeder S.G."/>
            <person name="Schwartz A.S."/>
            <person name="Skinner B.M."/>
            <person name="Talbot R."/>
            <person name="Tseng E."/>
            <person name="Tuggle C.K."/>
            <person name="Watson M."/>
            <person name="Smith T.P.L."/>
            <person name="Archibald A.L."/>
        </authorList>
    </citation>
    <scope>NUCLEOTIDE SEQUENCE [LARGE SCALE GENOMIC DNA]</scope>
    <source>
        <strain evidence="14">Duroc</strain>
    </source>
</reference>
<reference evidence="14" key="3">
    <citation type="submission" date="2025-08" db="UniProtKB">
        <authorList>
            <consortium name="Ensembl"/>
        </authorList>
    </citation>
    <scope>IDENTIFICATION</scope>
</reference>
<dbReference type="SUPFAM" id="SSF53187">
    <property type="entry name" value="Zn-dependent exopeptidases"/>
    <property type="match status" value="1"/>
</dbReference>
<dbReference type="ExpressionAtlas" id="A0A5G2RC05">
    <property type="expression patterns" value="baseline and differential"/>
</dbReference>
<evidence type="ECO:0007829" key="17">
    <source>
        <dbReference type="PeptideAtlas" id="A0A5G2RC05"/>
    </source>
</evidence>
<dbReference type="STRING" id="9823.ENSSSCP00000073890"/>
<dbReference type="Bgee" id="ENSSSCG00000013475">
    <property type="expression patterns" value="Expressed in blood and 42 other cell types or tissues"/>
</dbReference>
<feature type="transmembrane region" description="Helical" evidence="12">
    <location>
        <begin position="12"/>
        <end position="34"/>
    </location>
</feature>
<sequence length="707" mass="78009">MLEEAGEVLENMLKASCLPLGFIVFLPAVLLLVAPPLPAADAAHEFTVYRMQQYDLQGQPYGTRNAVLNTEARTIDADVLSRRCVLMRLLDFSYERYQRALRQSAGAVVIILPRAMAAVPQDVVRQFMEIEPEMLAMETIVPVYFAVEDDALLSIYEQTQAASASQGSASAAEVLLHTATANGFQMVTSGVQSKAVSDWLITSVEGRLTGLGGEDLPTIVIVAHYDAFGVAPWLSHGADSNGSGISVLLELARLFSRLYTYKRTHAAYNLLFFASGGGKFNYQGTKRWLEDNLDHTDSSLLQDNVAFVLCLDTVGRGDSLHLHVSKPPREGTLQHAFLRELEMVAAHQFPEVRFSMVHKKINLAEDILAWEHERFAIRRLPAFTLSHLESHRDGQRSSIMDVRSRVDSKTLTRNTRLIAEALTRVIYNLTEKGTPPDMPVFTEQMIQQEQLDSVMDWLTTQPRAAQLVDKDGTFLSTLEHHLGRYLKEVKQHHIKADKRDPEFVFYDQLKQVMNAYRVKPAIFDLLLAVCIGAYLGMAYTAVQVSGGGAGPPDQASPHRRPSHWWGGPDLTGALPLPPALRPPVQNCSETAEGQDAVTRPPALSCSTLVEGRASLPRRGNSELQSFSVLLLRIWGLLSLFCPSSSLGGALVEVQARLWTWSGTSAWTSPQPQSWPRGPQGIKATGGKRKCPQHSLPMTLTLDLAVAG</sequence>
<reference evidence="15" key="1">
    <citation type="submission" date="2009-11" db="EMBL/GenBank/DDBJ databases">
        <authorList>
            <consortium name="Porcine genome sequencing project"/>
        </authorList>
    </citation>
    <scope>NUCLEOTIDE SEQUENCE [LARGE SCALE GENOMIC DNA]</scope>
    <source>
        <strain evidence="15">Duroc</strain>
    </source>
</reference>
<evidence type="ECO:0000256" key="4">
    <source>
        <dbReference type="ARBA" id="ARBA00022729"/>
    </source>
</evidence>
<comment type="similarity">
    <text evidence="2">Belongs to the nicastrin family.</text>
</comment>
<dbReference type="GO" id="GO:0160063">
    <property type="term" value="P:multi-pass transmembrane protein insertion into ER membrane"/>
    <property type="evidence" value="ECO:0007669"/>
    <property type="project" value="Ensembl"/>
</dbReference>
<accession>A0A5G2RC05</accession>
<dbReference type="GO" id="GO:0009966">
    <property type="term" value="P:regulation of signal transduction"/>
    <property type="evidence" value="ECO:0007669"/>
    <property type="project" value="InterPro"/>
</dbReference>
<name>A0A5G2RC05_PIG</name>
<feature type="domain" description="Peptidase M28" evidence="13">
    <location>
        <begin position="217"/>
        <end position="380"/>
    </location>
</feature>
<evidence type="ECO:0000256" key="12">
    <source>
        <dbReference type="SAM" id="Phobius"/>
    </source>
</evidence>
<dbReference type="Ensembl" id="ENSSSCT00000086182.1">
    <property type="protein sequence ID" value="ENSSSCP00000073890.1"/>
    <property type="gene ID" value="ENSSSCG00000013475.5"/>
</dbReference>
<keyword evidence="5" id="KW-0256">Endoplasmic reticulum</keyword>
<keyword evidence="8" id="KW-0325">Glycoprotein</keyword>
<dbReference type="CDD" id="cd03882">
    <property type="entry name" value="M28_nicalin_like"/>
    <property type="match status" value="1"/>
</dbReference>
<keyword evidence="3 12" id="KW-0812">Transmembrane</keyword>
<dbReference type="GO" id="GO:0043254">
    <property type="term" value="P:regulation of protein-containing complex assembly"/>
    <property type="evidence" value="ECO:0007669"/>
    <property type="project" value="Ensembl"/>
</dbReference>
<dbReference type="FunFam" id="3.40.630.10:FF:000021">
    <property type="entry name" value="Nicalin"/>
    <property type="match status" value="1"/>
</dbReference>
<evidence type="ECO:0000313" key="16">
    <source>
        <dbReference type="VGNC" id="VGNC:90613"/>
    </source>
</evidence>
<dbReference type="Proteomes" id="UP000008227">
    <property type="component" value="Chromosome 2"/>
</dbReference>
<proteinExistence type="evidence at protein level"/>
<comment type="subcellular location">
    <subcellularLocation>
        <location evidence="1">Endoplasmic reticulum membrane</location>
        <topology evidence="1">Single-pass membrane protein</topology>
    </subcellularLocation>
</comment>
<dbReference type="GO" id="GO:0005789">
    <property type="term" value="C:endoplasmic reticulum membrane"/>
    <property type="evidence" value="ECO:0007669"/>
    <property type="project" value="UniProtKB-SubCell"/>
</dbReference>
<evidence type="ECO:0000256" key="9">
    <source>
        <dbReference type="ARBA" id="ARBA00034873"/>
    </source>
</evidence>
<evidence type="ECO:0000256" key="7">
    <source>
        <dbReference type="ARBA" id="ARBA00023136"/>
    </source>
</evidence>
<dbReference type="Gene3D" id="3.40.630.10">
    <property type="entry name" value="Zn peptidases"/>
    <property type="match status" value="1"/>
</dbReference>
<keyword evidence="7 12" id="KW-0472">Membrane</keyword>
<evidence type="ECO:0000259" key="13">
    <source>
        <dbReference type="Pfam" id="PF04389"/>
    </source>
</evidence>
<dbReference type="Pfam" id="PF04389">
    <property type="entry name" value="Peptidase_M28"/>
    <property type="match status" value="1"/>
</dbReference>
<organism evidence="14 15">
    <name type="scientific">Sus scrofa</name>
    <name type="common">Pig</name>
    <dbReference type="NCBI Taxonomy" id="9823"/>
    <lineage>
        <taxon>Eukaryota</taxon>
        <taxon>Metazoa</taxon>
        <taxon>Chordata</taxon>
        <taxon>Craniata</taxon>
        <taxon>Vertebrata</taxon>
        <taxon>Euteleostomi</taxon>
        <taxon>Mammalia</taxon>
        <taxon>Eutheria</taxon>
        <taxon>Laurasiatheria</taxon>
        <taxon>Artiodactyla</taxon>
        <taxon>Suina</taxon>
        <taxon>Suidae</taxon>
        <taxon>Sus</taxon>
    </lineage>
</organism>
<keyword evidence="15" id="KW-1185">Reference proteome</keyword>
<dbReference type="PANTHER" id="PTHR31826">
    <property type="entry name" value="NICALIN"/>
    <property type="match status" value="1"/>
</dbReference>
<dbReference type="GO" id="GO:0050821">
    <property type="term" value="P:protein stabilization"/>
    <property type="evidence" value="ECO:0007669"/>
    <property type="project" value="Ensembl"/>
</dbReference>
<evidence type="ECO:0000313" key="14">
    <source>
        <dbReference type="Ensembl" id="ENSSSCP00000073890.1"/>
    </source>
</evidence>
<evidence type="ECO:0000256" key="6">
    <source>
        <dbReference type="ARBA" id="ARBA00022989"/>
    </source>
</evidence>
<evidence type="ECO:0000256" key="10">
    <source>
        <dbReference type="ARBA" id="ARBA00041615"/>
    </source>
</evidence>
<keyword evidence="4" id="KW-0732">Signal</keyword>
<dbReference type="InterPro" id="IPR007484">
    <property type="entry name" value="Peptidase_M28"/>
</dbReference>
<evidence type="ECO:0000256" key="2">
    <source>
        <dbReference type="ARBA" id="ARBA00007717"/>
    </source>
</evidence>
<evidence type="ECO:0000256" key="11">
    <source>
        <dbReference type="ARBA" id="ARBA00045839"/>
    </source>
</evidence>
<comment type="function">
    <text evidence="11">Component of the multi-pass translocon (MPT) complex that mediates insertion of multi-pass membrane proteins into the lipid bilayer of membranes. The MPT complex takes over after the SEC61 complex: following membrane insertion of the first few transmembrane segments of proteins by the SEC61 complex, the MPT complex occludes the lateral gate of the SEC61 complex to promote insertion of subsequent transmembrane regions. May antagonize Nodal signaling and subsequent organization of axial structures during mesodermal patterning, via its interaction with NOMO.</text>
</comment>
<gene>
    <name evidence="14 16" type="primary">NCLN</name>
</gene>
<keyword evidence="17" id="KW-1267">Proteomics identification</keyword>
<keyword evidence="6 12" id="KW-1133">Transmembrane helix</keyword>
<reference evidence="14" key="4">
    <citation type="submission" date="2025-09" db="UniProtKB">
        <authorList>
            <consortium name="Ensembl"/>
        </authorList>
    </citation>
    <scope>IDENTIFICATION</scope>
</reference>
<dbReference type="GeneTree" id="ENSGT00500000044945"/>
<dbReference type="GO" id="GO:0043022">
    <property type="term" value="F:ribosome binding"/>
    <property type="evidence" value="ECO:0007669"/>
    <property type="project" value="Ensembl"/>
</dbReference>
<evidence type="ECO:0000256" key="3">
    <source>
        <dbReference type="ARBA" id="ARBA00022692"/>
    </source>
</evidence>
<evidence type="ECO:0000256" key="1">
    <source>
        <dbReference type="ARBA" id="ARBA00004389"/>
    </source>
</evidence>